<organism evidence="3 4">
    <name type="scientific">Streptomyces candidus</name>
    <dbReference type="NCBI Taxonomy" id="67283"/>
    <lineage>
        <taxon>Bacteria</taxon>
        <taxon>Bacillati</taxon>
        <taxon>Actinomycetota</taxon>
        <taxon>Actinomycetes</taxon>
        <taxon>Kitasatosporales</taxon>
        <taxon>Streptomycetaceae</taxon>
        <taxon>Streptomyces</taxon>
    </lineage>
</organism>
<dbReference type="PANTHER" id="PTHR23542">
    <property type="match status" value="1"/>
</dbReference>
<evidence type="ECO:0000313" key="3">
    <source>
        <dbReference type="EMBL" id="MBB6434432.1"/>
    </source>
</evidence>
<keyword evidence="2" id="KW-1133">Transmembrane helix</keyword>
<evidence type="ECO:0000256" key="1">
    <source>
        <dbReference type="SAM" id="MobiDB-lite"/>
    </source>
</evidence>
<name>A0A7X0HB74_9ACTN</name>
<evidence type="ECO:0000313" key="4">
    <source>
        <dbReference type="Proteomes" id="UP000540423"/>
    </source>
</evidence>
<keyword evidence="2" id="KW-0472">Membrane</keyword>
<reference evidence="3 4" key="1">
    <citation type="submission" date="2020-08" db="EMBL/GenBank/DDBJ databases">
        <title>Genomic Encyclopedia of Type Strains, Phase IV (KMG-IV): sequencing the most valuable type-strain genomes for metagenomic binning, comparative biology and taxonomic classification.</title>
        <authorList>
            <person name="Goeker M."/>
        </authorList>
    </citation>
    <scope>NUCLEOTIDE SEQUENCE [LARGE SCALE GENOMIC DNA]</scope>
    <source>
        <strain evidence="3 4">DSM 40141</strain>
    </source>
</reference>
<accession>A0A7X0HB74</accession>
<feature type="transmembrane region" description="Helical" evidence="2">
    <location>
        <begin position="25"/>
        <end position="42"/>
    </location>
</feature>
<dbReference type="PANTHER" id="PTHR23542:SF1">
    <property type="entry name" value="MAJOR FACILITATOR SUPERFAMILY (MFS) PROFILE DOMAIN-CONTAINING PROTEIN"/>
    <property type="match status" value="1"/>
</dbReference>
<feature type="compositionally biased region" description="Low complexity" evidence="1">
    <location>
        <begin position="134"/>
        <end position="144"/>
    </location>
</feature>
<evidence type="ECO:0000256" key="2">
    <source>
        <dbReference type="SAM" id="Phobius"/>
    </source>
</evidence>
<dbReference type="EMBL" id="JACHEM010000002">
    <property type="protein sequence ID" value="MBB6434432.1"/>
    <property type="molecule type" value="Genomic_DNA"/>
</dbReference>
<keyword evidence="2" id="KW-0812">Transmembrane</keyword>
<dbReference type="SUPFAM" id="SSF103473">
    <property type="entry name" value="MFS general substrate transporter"/>
    <property type="match status" value="1"/>
</dbReference>
<dbReference type="InterPro" id="IPR036259">
    <property type="entry name" value="MFS_trans_sf"/>
</dbReference>
<keyword evidence="4" id="KW-1185">Reference proteome</keyword>
<sequence>MGVRSAVAGLSTAAVPARIGLHTRWRIATAALVVLSVPLLFAGSPWQLYAVVFVVGIALAPHMITILGRTERVLPATRLAASMAFLMSGTVAGQAPALAVSGRLAATSGPPAAFAVAVGAALLCAALSWTVGSRPAPGRTAAGERGARRQAGR</sequence>
<comment type="caution">
    <text evidence="3">The sequence shown here is derived from an EMBL/GenBank/DDBJ whole genome shotgun (WGS) entry which is preliminary data.</text>
</comment>
<feature type="transmembrane region" description="Helical" evidence="2">
    <location>
        <begin position="48"/>
        <end position="67"/>
    </location>
</feature>
<dbReference type="RefSeq" id="WP_185027066.1">
    <property type="nucleotide sequence ID" value="NZ_BNBN01000002.1"/>
</dbReference>
<dbReference type="Proteomes" id="UP000540423">
    <property type="component" value="Unassembled WGS sequence"/>
</dbReference>
<feature type="transmembrane region" description="Helical" evidence="2">
    <location>
        <begin position="79"/>
        <end position="100"/>
    </location>
</feature>
<proteinExistence type="predicted"/>
<feature type="region of interest" description="Disordered" evidence="1">
    <location>
        <begin position="134"/>
        <end position="153"/>
    </location>
</feature>
<gene>
    <name evidence="3" type="ORF">HNQ79_000880</name>
</gene>
<dbReference type="AlphaFoldDB" id="A0A7X0HB74"/>
<dbReference type="Gene3D" id="1.20.1250.20">
    <property type="entry name" value="MFS general substrate transporter like domains"/>
    <property type="match status" value="1"/>
</dbReference>
<feature type="transmembrane region" description="Helical" evidence="2">
    <location>
        <begin position="112"/>
        <end position="131"/>
    </location>
</feature>
<protein>
    <submittedName>
        <fullName evidence="3">MFS family permease</fullName>
    </submittedName>
</protein>